<protein>
    <submittedName>
        <fullName evidence="2">Uncharacterized protein</fullName>
    </submittedName>
</protein>
<accession>A0A1S6J8H4</accession>
<name>A0A1S6J8H4_9ACTN</name>
<reference evidence="2 3" key="1">
    <citation type="submission" date="2017-02" db="EMBL/GenBank/DDBJ databases">
        <title>Streptomyces pactum ACT12 Genome sequencing and assembly.</title>
        <authorList>
            <person name="Xue Q."/>
            <person name="Yan X."/>
            <person name="Jia L."/>
            <person name="Yan H."/>
        </authorList>
    </citation>
    <scope>NUCLEOTIDE SEQUENCE [LARGE SCALE GENOMIC DNA]</scope>
    <source>
        <strain evidence="2 3">ACT12</strain>
    </source>
</reference>
<sequence length="66" mass="7335">MNVSSRGPRADLRGVGHDAARQGGDRAFDEPTAKYWSELLEVGLEDTPARDTWREPDEPHGERGSE</sequence>
<keyword evidence="3" id="KW-1185">Reference proteome</keyword>
<dbReference type="EMBL" id="CP019724">
    <property type="protein sequence ID" value="AQS68035.1"/>
    <property type="molecule type" value="Genomic_DNA"/>
</dbReference>
<evidence type="ECO:0000313" key="2">
    <source>
        <dbReference type="EMBL" id="AQS68035.1"/>
    </source>
</evidence>
<feature type="compositionally biased region" description="Basic and acidic residues" evidence="1">
    <location>
        <begin position="8"/>
        <end position="28"/>
    </location>
</feature>
<evidence type="ECO:0000256" key="1">
    <source>
        <dbReference type="SAM" id="MobiDB-lite"/>
    </source>
</evidence>
<dbReference type="KEGG" id="spac:B1H29_14820"/>
<evidence type="ECO:0000313" key="3">
    <source>
        <dbReference type="Proteomes" id="UP000189443"/>
    </source>
</evidence>
<dbReference type="AlphaFoldDB" id="A0A1S6J8H4"/>
<feature type="region of interest" description="Disordered" evidence="1">
    <location>
        <begin position="1"/>
        <end position="28"/>
    </location>
</feature>
<gene>
    <name evidence="2" type="ORF">B1H29_14820</name>
</gene>
<organism evidence="2 3">
    <name type="scientific">Streptomyces pactum</name>
    <dbReference type="NCBI Taxonomy" id="68249"/>
    <lineage>
        <taxon>Bacteria</taxon>
        <taxon>Bacillati</taxon>
        <taxon>Actinomycetota</taxon>
        <taxon>Actinomycetes</taxon>
        <taxon>Kitasatosporales</taxon>
        <taxon>Streptomycetaceae</taxon>
        <taxon>Streptomyces</taxon>
    </lineage>
</organism>
<dbReference type="Proteomes" id="UP000189443">
    <property type="component" value="Chromosome"/>
</dbReference>
<feature type="region of interest" description="Disordered" evidence="1">
    <location>
        <begin position="44"/>
        <end position="66"/>
    </location>
</feature>
<proteinExistence type="predicted"/>
<feature type="compositionally biased region" description="Basic and acidic residues" evidence="1">
    <location>
        <begin position="47"/>
        <end position="66"/>
    </location>
</feature>